<evidence type="ECO:0000256" key="5">
    <source>
        <dbReference type="ARBA" id="ARBA00022764"/>
    </source>
</evidence>
<dbReference type="Proteomes" id="UP000294547">
    <property type="component" value="Unassembled WGS sequence"/>
</dbReference>
<name>A0A4R6R9B6_9HYPH</name>
<comment type="similarity">
    <text evidence="3">Belongs to the OpgD/OpgG family.</text>
</comment>
<comment type="pathway">
    <text evidence="2">Glycan metabolism; osmoregulated periplasmic glucan (OPG) biosynthesis.</text>
</comment>
<dbReference type="PANTHER" id="PTHR30504">
    <property type="entry name" value="GLUCANS BIOSYNTHESIS PROTEIN"/>
    <property type="match status" value="1"/>
</dbReference>
<dbReference type="InterPro" id="IPR013783">
    <property type="entry name" value="Ig-like_fold"/>
</dbReference>
<keyword evidence="9" id="KW-1185">Reference proteome</keyword>
<comment type="caution">
    <text evidence="8">The sequence shown here is derived from an EMBL/GenBank/DDBJ whole genome shotgun (WGS) entry which is preliminary data.</text>
</comment>
<dbReference type="Gene3D" id="2.60.40.10">
    <property type="entry name" value="Immunoglobulins"/>
    <property type="match status" value="1"/>
</dbReference>
<dbReference type="PANTHER" id="PTHR30504:SF3">
    <property type="entry name" value="GLUCANS BIOSYNTHESIS PROTEIN D"/>
    <property type="match status" value="1"/>
</dbReference>
<dbReference type="PROSITE" id="PS51318">
    <property type="entry name" value="TAT"/>
    <property type="match status" value="1"/>
</dbReference>
<dbReference type="InterPro" id="IPR014718">
    <property type="entry name" value="GH-type_carb-bd"/>
</dbReference>
<organism evidence="8 9">
    <name type="scientific">Oharaeibacter diazotrophicus</name>
    <dbReference type="NCBI Taxonomy" id="1920512"/>
    <lineage>
        <taxon>Bacteria</taxon>
        <taxon>Pseudomonadati</taxon>
        <taxon>Pseudomonadota</taxon>
        <taxon>Alphaproteobacteria</taxon>
        <taxon>Hyphomicrobiales</taxon>
        <taxon>Pleomorphomonadaceae</taxon>
        <taxon>Oharaeibacter</taxon>
    </lineage>
</organism>
<proteinExistence type="inferred from homology"/>
<keyword evidence="5" id="KW-0574">Periplasm</keyword>
<dbReference type="Gene3D" id="2.70.98.10">
    <property type="match status" value="1"/>
</dbReference>
<protein>
    <submittedName>
        <fullName evidence="8">Glucans biosynthesis protein</fullName>
    </submittedName>
</protein>
<feature type="chain" id="PRO_5021009540" evidence="6">
    <location>
        <begin position="30"/>
        <end position="532"/>
    </location>
</feature>
<dbReference type="EMBL" id="SNXY01000010">
    <property type="protein sequence ID" value="TDP82569.1"/>
    <property type="molecule type" value="Genomic_DNA"/>
</dbReference>
<dbReference type="InterPro" id="IPR006311">
    <property type="entry name" value="TAT_signal"/>
</dbReference>
<dbReference type="GO" id="GO:0030288">
    <property type="term" value="C:outer membrane-bounded periplasmic space"/>
    <property type="evidence" value="ECO:0007669"/>
    <property type="project" value="TreeGrafter"/>
</dbReference>
<gene>
    <name evidence="8" type="ORF">EDD54_3838</name>
</gene>
<dbReference type="InterPro" id="IPR014756">
    <property type="entry name" value="Ig_E-set"/>
</dbReference>
<reference evidence="8 9" key="1">
    <citation type="submission" date="2019-03" db="EMBL/GenBank/DDBJ databases">
        <title>Genomic Encyclopedia of Type Strains, Phase IV (KMG-IV): sequencing the most valuable type-strain genomes for metagenomic binning, comparative biology and taxonomic classification.</title>
        <authorList>
            <person name="Goeker M."/>
        </authorList>
    </citation>
    <scope>NUCLEOTIDE SEQUENCE [LARGE SCALE GENOMIC DNA]</scope>
    <source>
        <strain evidence="8 9">DSM 102969</strain>
    </source>
</reference>
<dbReference type="InterPro" id="IPR014438">
    <property type="entry name" value="Glucan_biosyn_MdoG/MdoD"/>
</dbReference>
<dbReference type="UniPathway" id="UPA00637"/>
<dbReference type="GO" id="GO:0051274">
    <property type="term" value="P:beta-glucan biosynthetic process"/>
    <property type="evidence" value="ECO:0007669"/>
    <property type="project" value="TreeGrafter"/>
</dbReference>
<accession>A0A4R6R9B6</accession>
<comment type="subcellular location">
    <subcellularLocation>
        <location evidence="1">Periplasm</location>
    </subcellularLocation>
</comment>
<feature type="signal peptide" evidence="6">
    <location>
        <begin position="1"/>
        <end position="29"/>
    </location>
</feature>
<dbReference type="AlphaFoldDB" id="A0A4R6R9B6"/>
<evidence type="ECO:0000256" key="4">
    <source>
        <dbReference type="ARBA" id="ARBA00022729"/>
    </source>
</evidence>
<evidence type="ECO:0000256" key="2">
    <source>
        <dbReference type="ARBA" id="ARBA00005001"/>
    </source>
</evidence>
<feature type="domain" description="Glucan biosynthesis periplasmic MdoG C-terminal" evidence="7">
    <location>
        <begin position="41"/>
        <end position="515"/>
    </location>
</feature>
<dbReference type="GO" id="GO:0030246">
    <property type="term" value="F:carbohydrate binding"/>
    <property type="evidence" value="ECO:0007669"/>
    <property type="project" value="InterPro"/>
</dbReference>
<dbReference type="RefSeq" id="WP_126539098.1">
    <property type="nucleotide sequence ID" value="NZ_BSPM01000007.1"/>
</dbReference>
<evidence type="ECO:0000313" key="8">
    <source>
        <dbReference type="EMBL" id="TDP82569.1"/>
    </source>
</evidence>
<dbReference type="InterPro" id="IPR007444">
    <property type="entry name" value="Glucan_biosyn_MdoG_C"/>
</dbReference>
<evidence type="ECO:0000313" key="9">
    <source>
        <dbReference type="Proteomes" id="UP000294547"/>
    </source>
</evidence>
<dbReference type="PIRSF" id="PIRSF006281">
    <property type="entry name" value="MdoG"/>
    <property type="match status" value="1"/>
</dbReference>
<dbReference type="SUPFAM" id="SSF81296">
    <property type="entry name" value="E set domains"/>
    <property type="match status" value="1"/>
</dbReference>
<dbReference type="SUPFAM" id="SSF74650">
    <property type="entry name" value="Galactose mutarotase-like"/>
    <property type="match status" value="1"/>
</dbReference>
<evidence type="ECO:0000256" key="3">
    <source>
        <dbReference type="ARBA" id="ARBA00009284"/>
    </source>
</evidence>
<dbReference type="Pfam" id="PF04349">
    <property type="entry name" value="MdoG"/>
    <property type="match status" value="1"/>
</dbReference>
<evidence type="ECO:0000259" key="7">
    <source>
        <dbReference type="Pfam" id="PF04349"/>
    </source>
</evidence>
<dbReference type="GO" id="GO:0003824">
    <property type="term" value="F:catalytic activity"/>
    <property type="evidence" value="ECO:0007669"/>
    <property type="project" value="InterPro"/>
</dbReference>
<sequence length="532" mass="58338">MTSSLSRRDLLAALSALGLAPVLGGSAEAAGGATLGAPKPFSFDRLIAEAKARAAKPYDPGVVRAGDVLEKIDYDQHWKIRFKPDHTLQVGGGKAPIRFFHLGKFFKQPVGIYLVDGENARPVTYSADYFEIPKDNPARALPDDIGFAGFRVMMPGVERDWLAFLGAAYFRSSGELDQYGQSARAVAIDVAMPTPEEFPRFTDFWFAPSDNGTVVIYAALEGPRISGAVRWDVAHGTAEGSKGVVMDMAVRFFARADIARLGLAALTSMFWYDELNARSAPDWRPEIHDTDGLAVWTGAGERLWRPLNNPPRVMTSTFVDHDVKGFGLLQRDRDFENYQDDGVFYDKRPSVWIEPKAGWGDGAVQLVEIPTNDEIHDNIVAYWVPAKPVKAGDAIAVDYRLHWLKDEPYPAAAGRVVSTRVGIGGVPGQFRPKGVAKFVVDFEGGKLADYGQNQGVEADVSASSGKISGVYVLPVVGTKRWRAVFDIEPTGVEPIDIRLYMKREGEALTETWLYQAHPEQLKFDGAAMGDHG</sequence>
<dbReference type="InterPro" id="IPR011013">
    <property type="entry name" value="Gal_mutarotase_sf_dom"/>
</dbReference>
<evidence type="ECO:0000256" key="6">
    <source>
        <dbReference type="SAM" id="SignalP"/>
    </source>
</evidence>
<evidence type="ECO:0000256" key="1">
    <source>
        <dbReference type="ARBA" id="ARBA00004418"/>
    </source>
</evidence>
<dbReference type="OrthoDB" id="9777817at2"/>
<keyword evidence="4 6" id="KW-0732">Signal</keyword>